<evidence type="ECO:0000313" key="2">
    <source>
        <dbReference type="EMBL" id="GID78178.1"/>
    </source>
</evidence>
<evidence type="ECO:0000256" key="1">
    <source>
        <dbReference type="SAM" id="MobiDB-lite"/>
    </source>
</evidence>
<feature type="region of interest" description="Disordered" evidence="1">
    <location>
        <begin position="28"/>
        <end position="55"/>
    </location>
</feature>
<comment type="caution">
    <text evidence="2">The sequence shown here is derived from an EMBL/GenBank/DDBJ whole genome shotgun (WGS) entry which is preliminary data.</text>
</comment>
<keyword evidence="3" id="KW-1185">Reference proteome</keyword>
<evidence type="ECO:0000313" key="3">
    <source>
        <dbReference type="Proteomes" id="UP000609879"/>
    </source>
</evidence>
<reference evidence="2 3" key="1">
    <citation type="submission" date="2021-01" db="EMBL/GenBank/DDBJ databases">
        <title>Whole genome shotgun sequence of Actinoplanes deccanensis NBRC 13994.</title>
        <authorList>
            <person name="Komaki H."/>
            <person name="Tamura T."/>
        </authorList>
    </citation>
    <scope>NUCLEOTIDE SEQUENCE [LARGE SCALE GENOMIC DNA]</scope>
    <source>
        <strain evidence="2 3">NBRC 13994</strain>
    </source>
</reference>
<proteinExistence type="predicted"/>
<accession>A0ABQ3YDX6</accession>
<gene>
    <name evidence="2" type="ORF">Ade02nite_68190</name>
</gene>
<protein>
    <submittedName>
        <fullName evidence="2">Uncharacterized protein</fullName>
    </submittedName>
</protein>
<dbReference type="EMBL" id="BOMI01000140">
    <property type="protein sequence ID" value="GID78178.1"/>
    <property type="molecule type" value="Genomic_DNA"/>
</dbReference>
<name>A0ABQ3YDX6_9ACTN</name>
<dbReference type="RefSeq" id="WP_203772850.1">
    <property type="nucleotide sequence ID" value="NZ_BAAABO010000018.1"/>
</dbReference>
<sequence>MFPYSDPHIQLDLHHQRVAELIDRASARRLAHSASPPRERSGRWPRLRRRAAAVA</sequence>
<feature type="compositionally biased region" description="Basic residues" evidence="1">
    <location>
        <begin position="43"/>
        <end position="55"/>
    </location>
</feature>
<dbReference type="Proteomes" id="UP000609879">
    <property type="component" value="Unassembled WGS sequence"/>
</dbReference>
<organism evidence="2 3">
    <name type="scientific">Paractinoplanes deccanensis</name>
    <dbReference type="NCBI Taxonomy" id="113561"/>
    <lineage>
        <taxon>Bacteria</taxon>
        <taxon>Bacillati</taxon>
        <taxon>Actinomycetota</taxon>
        <taxon>Actinomycetes</taxon>
        <taxon>Micromonosporales</taxon>
        <taxon>Micromonosporaceae</taxon>
        <taxon>Paractinoplanes</taxon>
    </lineage>
</organism>